<accession>A0A0N1J6K4</accession>
<keyword evidence="1 4" id="KW-0378">Hydrolase</keyword>
<evidence type="ECO:0000313" key="4">
    <source>
        <dbReference type="EMBL" id="KPB02401.1"/>
    </source>
</evidence>
<dbReference type="GO" id="GO:0008477">
    <property type="term" value="F:purine nucleosidase activity"/>
    <property type="evidence" value="ECO:0007669"/>
    <property type="project" value="TreeGrafter"/>
</dbReference>
<dbReference type="InterPro" id="IPR001910">
    <property type="entry name" value="Inosine/uridine_hydrolase_dom"/>
</dbReference>
<dbReference type="GO" id="GO:0045437">
    <property type="term" value="F:uridine nucleosidase activity"/>
    <property type="evidence" value="ECO:0007669"/>
    <property type="project" value="UniProtKB-ARBA"/>
</dbReference>
<dbReference type="STRING" id="1514904.SU32_03910"/>
<dbReference type="InterPro" id="IPR036452">
    <property type="entry name" value="Ribo_hydro-like"/>
</dbReference>
<sequence>MKMIIDTDPGVDDVIAIALAHAMPDIELVGLTTIFGNTFVGQSSRNARYLVDLLGADIPVAQGASLPYDEDSYESAPHVHGPEGFGDIEDVPEIGKNVDETAAEFLVRMARENKGELVVCAIGPLTNIADALRLDAAFASNLKELVIMGGAFERAGNITEHAEANIFHDARAADEVFASDLDIKMVGLNATMQTLMKSDDFSELAKASPKIGGFIGRIAPFYLKFYRDVVNADGCAMHDAAAVLCCTNPERFDFHNSGLRVSLDEANYGATIADENRNPVSIAMNIDAPWALSTLKNEISRLD</sequence>
<proteinExistence type="predicted"/>
<dbReference type="SUPFAM" id="SSF53590">
    <property type="entry name" value="Nucleoside hydrolase"/>
    <property type="match status" value="1"/>
</dbReference>
<comment type="caution">
    <text evidence="4">The sequence shown here is derived from an EMBL/GenBank/DDBJ whole genome shotgun (WGS) entry which is preliminary data.</text>
</comment>
<gene>
    <name evidence="4" type="ORF">SU32_03910</name>
</gene>
<dbReference type="GO" id="GO:0006152">
    <property type="term" value="P:purine nucleoside catabolic process"/>
    <property type="evidence" value="ECO:0007669"/>
    <property type="project" value="TreeGrafter"/>
</dbReference>
<dbReference type="Gene3D" id="3.90.245.10">
    <property type="entry name" value="Ribonucleoside hydrolase-like"/>
    <property type="match status" value="1"/>
</dbReference>
<dbReference type="Proteomes" id="UP000038011">
    <property type="component" value="Unassembled WGS sequence"/>
</dbReference>
<dbReference type="PATRIC" id="fig|1514904.3.peg.2495"/>
<keyword evidence="5" id="KW-1185">Reference proteome</keyword>
<keyword evidence="2" id="KW-0326">Glycosidase</keyword>
<dbReference type="PANTHER" id="PTHR12304:SF4">
    <property type="entry name" value="URIDINE NUCLEOSIDASE"/>
    <property type="match status" value="1"/>
</dbReference>
<dbReference type="EMBL" id="JXMU01000003">
    <property type="protein sequence ID" value="KPB02401.1"/>
    <property type="molecule type" value="Genomic_DNA"/>
</dbReference>
<evidence type="ECO:0000259" key="3">
    <source>
        <dbReference type="Pfam" id="PF01156"/>
    </source>
</evidence>
<evidence type="ECO:0000256" key="1">
    <source>
        <dbReference type="ARBA" id="ARBA00022801"/>
    </source>
</evidence>
<dbReference type="AlphaFoldDB" id="A0A0N1J6K4"/>
<dbReference type="InterPro" id="IPR023186">
    <property type="entry name" value="IUNH"/>
</dbReference>
<dbReference type="CDD" id="cd02650">
    <property type="entry name" value="nuc_hydro_CaPnhB"/>
    <property type="match status" value="1"/>
</dbReference>
<dbReference type="RefSeq" id="WP_053998029.1">
    <property type="nucleotide sequence ID" value="NZ_JXMU01000003.1"/>
</dbReference>
<dbReference type="Pfam" id="PF01156">
    <property type="entry name" value="IU_nuc_hydro"/>
    <property type="match status" value="1"/>
</dbReference>
<protein>
    <submittedName>
        <fullName evidence="4">Nucleoside hydrolase</fullName>
    </submittedName>
</protein>
<feature type="domain" description="Inosine/uridine-preferring nucleoside hydrolase" evidence="3">
    <location>
        <begin position="3"/>
        <end position="289"/>
    </location>
</feature>
<name>A0A0N1J6K4_9HYPH</name>
<evidence type="ECO:0000313" key="5">
    <source>
        <dbReference type="Proteomes" id="UP000038011"/>
    </source>
</evidence>
<evidence type="ECO:0000256" key="2">
    <source>
        <dbReference type="ARBA" id="ARBA00023295"/>
    </source>
</evidence>
<reference evidence="4 5" key="1">
    <citation type="submission" date="2015-01" db="EMBL/GenBank/DDBJ databases">
        <title>Ahrensia donghaiensis sp. nov., a novel dimethylsulphoniopropionate-cleavage bacterium isolated from seawater and emended descriptions of the genus Ahrensia and Ahrensia kielensis.</title>
        <authorList>
            <person name="Liu J."/>
        </authorList>
    </citation>
    <scope>NUCLEOTIDE SEQUENCE [LARGE SCALE GENOMIC DNA]</scope>
    <source>
        <strain evidence="4 5">LZD062</strain>
    </source>
</reference>
<dbReference type="InterPro" id="IPR015910">
    <property type="entry name" value="I/U_nuclsd_hydro_CS"/>
</dbReference>
<organism evidence="4 5">
    <name type="scientific">Ahrensia marina</name>
    <dbReference type="NCBI Taxonomy" id="1514904"/>
    <lineage>
        <taxon>Bacteria</taxon>
        <taxon>Pseudomonadati</taxon>
        <taxon>Pseudomonadota</taxon>
        <taxon>Alphaproteobacteria</taxon>
        <taxon>Hyphomicrobiales</taxon>
        <taxon>Ahrensiaceae</taxon>
        <taxon>Ahrensia</taxon>
    </lineage>
</organism>
<dbReference type="PROSITE" id="PS01247">
    <property type="entry name" value="IUNH"/>
    <property type="match status" value="1"/>
</dbReference>
<dbReference type="GO" id="GO:0005829">
    <property type="term" value="C:cytosol"/>
    <property type="evidence" value="ECO:0007669"/>
    <property type="project" value="TreeGrafter"/>
</dbReference>
<dbReference type="PANTHER" id="PTHR12304">
    <property type="entry name" value="INOSINE-URIDINE PREFERRING NUCLEOSIDE HYDROLASE"/>
    <property type="match status" value="1"/>
</dbReference>